<evidence type="ECO:0000313" key="2">
    <source>
        <dbReference type="Proteomes" id="UP000546007"/>
    </source>
</evidence>
<dbReference type="Pfam" id="PF07720">
    <property type="entry name" value="TPR_3"/>
    <property type="match status" value="1"/>
</dbReference>
<protein>
    <recommendedName>
        <fullName evidence="3">Sel1 repeat family protein</fullName>
    </recommendedName>
</protein>
<dbReference type="InterPro" id="IPR050767">
    <property type="entry name" value="Sel1_AlgK"/>
</dbReference>
<organism evidence="1 2">
    <name type="scientific">Butyricimonas faecihominis</name>
    <dbReference type="NCBI Taxonomy" id="1472416"/>
    <lineage>
        <taxon>Bacteria</taxon>
        <taxon>Pseudomonadati</taxon>
        <taxon>Bacteroidota</taxon>
        <taxon>Bacteroidia</taxon>
        <taxon>Bacteroidales</taxon>
        <taxon>Odoribacteraceae</taxon>
        <taxon>Butyricimonas</taxon>
    </lineage>
</organism>
<dbReference type="EMBL" id="JACIES010000001">
    <property type="protein sequence ID" value="MBB4024422.1"/>
    <property type="molecule type" value="Genomic_DNA"/>
</dbReference>
<dbReference type="GeneID" id="93100638"/>
<dbReference type="RefSeq" id="WP_151411558.1">
    <property type="nucleotide sequence ID" value="NZ_AP028155.1"/>
</dbReference>
<dbReference type="InterPro" id="IPR011716">
    <property type="entry name" value="TPR-3"/>
</dbReference>
<reference evidence="1 2" key="1">
    <citation type="submission" date="2020-08" db="EMBL/GenBank/DDBJ databases">
        <title>Genomic Encyclopedia of Type Strains, Phase IV (KMG-IV): sequencing the most valuable type-strain genomes for metagenomic binning, comparative biology and taxonomic classification.</title>
        <authorList>
            <person name="Goeker M."/>
        </authorList>
    </citation>
    <scope>NUCLEOTIDE SEQUENCE [LARGE SCALE GENOMIC DNA]</scope>
    <source>
        <strain evidence="1 2">DSM 105721</strain>
    </source>
</reference>
<dbReference type="Proteomes" id="UP000546007">
    <property type="component" value="Unassembled WGS sequence"/>
</dbReference>
<comment type="caution">
    <text evidence="1">The sequence shown here is derived from an EMBL/GenBank/DDBJ whole genome shotgun (WGS) entry which is preliminary data.</text>
</comment>
<dbReference type="Gene3D" id="1.25.40.10">
    <property type="entry name" value="Tetratricopeptide repeat domain"/>
    <property type="match status" value="2"/>
</dbReference>
<keyword evidence="2" id="KW-1185">Reference proteome</keyword>
<dbReference type="PANTHER" id="PTHR11102">
    <property type="entry name" value="SEL-1-LIKE PROTEIN"/>
    <property type="match status" value="1"/>
</dbReference>
<dbReference type="SUPFAM" id="SSF81901">
    <property type="entry name" value="HCP-like"/>
    <property type="match status" value="2"/>
</dbReference>
<dbReference type="PANTHER" id="PTHR11102:SF160">
    <property type="entry name" value="ERAD-ASSOCIATED E3 UBIQUITIN-PROTEIN LIGASE COMPONENT HRD3"/>
    <property type="match status" value="1"/>
</dbReference>
<dbReference type="AlphaFoldDB" id="A0A7W6MWW9"/>
<dbReference type="OrthoDB" id="1045962at2"/>
<dbReference type="InterPro" id="IPR006597">
    <property type="entry name" value="Sel1-like"/>
</dbReference>
<dbReference type="InterPro" id="IPR011990">
    <property type="entry name" value="TPR-like_helical_dom_sf"/>
</dbReference>
<proteinExistence type="predicted"/>
<dbReference type="SMART" id="SM00671">
    <property type="entry name" value="SEL1"/>
    <property type="match status" value="10"/>
</dbReference>
<gene>
    <name evidence="1" type="ORF">GGR14_000183</name>
</gene>
<accession>A0A7W6MWW9</accession>
<evidence type="ECO:0000313" key="1">
    <source>
        <dbReference type="EMBL" id="MBB4024422.1"/>
    </source>
</evidence>
<dbReference type="Pfam" id="PF08238">
    <property type="entry name" value="Sel1"/>
    <property type="match status" value="9"/>
</dbReference>
<evidence type="ECO:0008006" key="3">
    <source>
        <dbReference type="Google" id="ProtNLM"/>
    </source>
</evidence>
<name>A0A7W6MWW9_9BACT</name>
<sequence length="647" mass="73873">MKSLFGMVYFQKFLNVVLLSRITPVAPKGMVAAFSTYSGNVLRDNEEGNLRVKLIHDKNINRKRILRTIVCILLCLLGISRVSIAQQEDNLLRREYQMAMEEHMKNMIAALSMYSSDIYYEKENVLRTRRVKLIRLFFRSEQAKMYDFLKIGVETQDNYLDVMEFLRTIPVVLPRVTFNMSVEEISPYVRLASGEFKLPVKVAITFVDLNTDQEKTMPSRMYNVYYWQAEDGDFAVSSMDLLREEQQTLSGITTGFISGKTYKEYEKMANEFYDKKNYTEALKYYKLSALGNDGNILNQLGYMYLTGEGVEADDSEAAKWFRKAAEAGNVTGQYNLGWMYETGRGVTKNIILAKRWYEKAAAQNDGDAQSRLGDIYYNGDGITKDYAKAREWYLKAAGQGNMYGEFGIGLLYEFGCGLTKNMDKAAEWYLKAANRGYDRAIEKLKVLSGITTGFTSGKTYKEYEKMADEFYDKRNYTEALKYYKLSALGNDGNILNQLGYMYLTGEGVEADDSEAAKWFRKAAEAGNVTGQYNLGWMYETGLGVTKNIILAKRWYEKAAAQNDGDAQSRLGDIYYNGDGITKDYTKAREWYLKAAGQGNMYGEFGIGLLYEFGCGLTKNIDKAAEWYRRAANRGMERAKTKLKELGR</sequence>